<dbReference type="PROSITE" id="PS51352">
    <property type="entry name" value="THIOREDOXIN_2"/>
    <property type="match status" value="1"/>
</dbReference>
<dbReference type="AlphaFoldDB" id="A0A934KQ94"/>
<dbReference type="PANTHER" id="PTHR42852:SF6">
    <property type="entry name" value="THIOL:DISULFIDE INTERCHANGE PROTEIN DSBE"/>
    <property type="match status" value="1"/>
</dbReference>
<keyword evidence="8" id="KW-1185">Reference proteome</keyword>
<gene>
    <name evidence="7" type="ORF">JEM65_14545</name>
</gene>
<evidence type="ECO:0000256" key="1">
    <source>
        <dbReference type="ARBA" id="ARBA00004196"/>
    </source>
</evidence>
<dbReference type="GO" id="GO:0017004">
    <property type="term" value="P:cytochrome complex assembly"/>
    <property type="evidence" value="ECO:0007669"/>
    <property type="project" value="UniProtKB-KW"/>
</dbReference>
<evidence type="ECO:0000259" key="6">
    <source>
        <dbReference type="PROSITE" id="PS51352"/>
    </source>
</evidence>
<keyword evidence="5" id="KW-0732">Signal</keyword>
<feature type="domain" description="Thioredoxin" evidence="6">
    <location>
        <begin position="356"/>
        <end position="499"/>
    </location>
</feature>
<dbReference type="SUPFAM" id="SSF52833">
    <property type="entry name" value="Thioredoxin-like"/>
    <property type="match status" value="1"/>
</dbReference>
<dbReference type="GO" id="GO:0030313">
    <property type="term" value="C:cell envelope"/>
    <property type="evidence" value="ECO:0007669"/>
    <property type="project" value="UniProtKB-SubCell"/>
</dbReference>
<dbReference type="InterPro" id="IPR013766">
    <property type="entry name" value="Thioredoxin_domain"/>
</dbReference>
<evidence type="ECO:0000256" key="2">
    <source>
        <dbReference type="ARBA" id="ARBA00022748"/>
    </source>
</evidence>
<dbReference type="GO" id="GO:0016491">
    <property type="term" value="F:oxidoreductase activity"/>
    <property type="evidence" value="ECO:0007669"/>
    <property type="project" value="InterPro"/>
</dbReference>
<evidence type="ECO:0000313" key="8">
    <source>
        <dbReference type="Proteomes" id="UP000662373"/>
    </source>
</evidence>
<evidence type="ECO:0000256" key="4">
    <source>
        <dbReference type="ARBA" id="ARBA00023284"/>
    </source>
</evidence>
<dbReference type="Gene3D" id="3.40.30.10">
    <property type="entry name" value="Glutaredoxin"/>
    <property type="match status" value="1"/>
</dbReference>
<feature type="chain" id="PRO_5037898086" evidence="5">
    <location>
        <begin position="22"/>
        <end position="499"/>
    </location>
</feature>
<keyword evidence="4" id="KW-0676">Redox-active center</keyword>
<comment type="subcellular location">
    <subcellularLocation>
        <location evidence="1">Cell envelope</location>
    </subcellularLocation>
</comment>
<evidence type="ECO:0000256" key="3">
    <source>
        <dbReference type="ARBA" id="ARBA00023157"/>
    </source>
</evidence>
<keyword evidence="3" id="KW-1015">Disulfide bond</keyword>
<keyword evidence="2" id="KW-0201">Cytochrome c-type biogenesis</keyword>
<dbReference type="GO" id="GO:0016209">
    <property type="term" value="F:antioxidant activity"/>
    <property type="evidence" value="ECO:0007669"/>
    <property type="project" value="InterPro"/>
</dbReference>
<dbReference type="RefSeq" id="WP_199600974.1">
    <property type="nucleotide sequence ID" value="NZ_JAEHJZ010000035.1"/>
</dbReference>
<protein>
    <submittedName>
        <fullName evidence="7">TlpA family protein disulfide reductase</fullName>
    </submittedName>
</protein>
<evidence type="ECO:0000256" key="5">
    <source>
        <dbReference type="SAM" id="SignalP"/>
    </source>
</evidence>
<dbReference type="Pfam" id="PF00578">
    <property type="entry name" value="AhpC-TSA"/>
    <property type="match status" value="1"/>
</dbReference>
<dbReference type="InterPro" id="IPR000866">
    <property type="entry name" value="AhpC/TSA"/>
</dbReference>
<organism evidence="7 8">
    <name type="scientific">Gelidibacter salicanalis</name>
    <dbReference type="NCBI Taxonomy" id="291193"/>
    <lineage>
        <taxon>Bacteria</taxon>
        <taxon>Pseudomonadati</taxon>
        <taxon>Bacteroidota</taxon>
        <taxon>Flavobacteriia</taxon>
        <taxon>Flavobacteriales</taxon>
        <taxon>Flavobacteriaceae</taxon>
        <taxon>Gelidibacter</taxon>
    </lineage>
</organism>
<evidence type="ECO:0000313" key="7">
    <source>
        <dbReference type="EMBL" id="MBJ7881854.1"/>
    </source>
</evidence>
<reference evidence="7 8" key="1">
    <citation type="submission" date="2020-09" db="EMBL/GenBank/DDBJ databases">
        <title>Draft genome of Gelidibacter salicanalis PAMC21136.</title>
        <authorList>
            <person name="Park H."/>
        </authorList>
    </citation>
    <scope>NUCLEOTIDE SEQUENCE [LARGE SCALE GENOMIC DNA]</scope>
    <source>
        <strain evidence="7 8">PAMC21136</strain>
    </source>
</reference>
<dbReference type="EMBL" id="JAEHJZ010000035">
    <property type="protein sequence ID" value="MBJ7881854.1"/>
    <property type="molecule type" value="Genomic_DNA"/>
</dbReference>
<dbReference type="InterPro" id="IPR036249">
    <property type="entry name" value="Thioredoxin-like_sf"/>
</dbReference>
<dbReference type="PANTHER" id="PTHR42852">
    <property type="entry name" value="THIOL:DISULFIDE INTERCHANGE PROTEIN DSBE"/>
    <property type="match status" value="1"/>
</dbReference>
<dbReference type="Proteomes" id="UP000662373">
    <property type="component" value="Unassembled WGS sequence"/>
</dbReference>
<feature type="signal peptide" evidence="5">
    <location>
        <begin position="1"/>
        <end position="21"/>
    </location>
</feature>
<name>A0A934KQ94_9FLAO</name>
<dbReference type="PROSITE" id="PS51257">
    <property type="entry name" value="PROKAR_LIPOPROTEIN"/>
    <property type="match status" value="1"/>
</dbReference>
<dbReference type="CDD" id="cd02966">
    <property type="entry name" value="TlpA_like_family"/>
    <property type="match status" value="1"/>
</dbReference>
<proteinExistence type="predicted"/>
<sequence length="499" mass="58025">MNYLKLKYPIFLALIFCTALSCNDQEASKKKHRSDEIILVGQVKNIKDTTINFSYYEYEFLKDLTTEPVDFDSVGKFKLKLKADSPLKGWFSFGKESMTEEFAYTTIAGIDTTMKTGTFDFKMVYLFLKPGDSIFMDLDAMDIKNSLAFSGTADDDILFAIKEEQTFNDYKHKYLKNWYDVSQREPDDFKQNADKLYEEKMTFLNDFKSSHSLSPSLVSFYETNNYSSMVSAKVNYPSIYELYNKDKELNLPADYYGFLKDVAIESSIAENGLGYFYNIQGILKKKYELAFSNDPNAKEFYDWLEGELPEKVRYEYMAYSLRSDFSNRIYSEFDGSSRYPEMSKIVKDKYKHLEGMLEGSEAPNVKFENTLGASVALNEFKGKYTYIDLWATWCGPCIKEIPSLQRLEKEYHDKNIQFVSVSFDKEKDHQKWLNFVEDKNLTGVQLIAKKETNDILSQTYNIKMIPRFIFLDPEGKIVDATAPFPSDPMLVELFKKHNL</sequence>
<dbReference type="InterPro" id="IPR050553">
    <property type="entry name" value="Thioredoxin_ResA/DsbE_sf"/>
</dbReference>
<accession>A0A934KQ94</accession>
<comment type="caution">
    <text evidence="7">The sequence shown here is derived from an EMBL/GenBank/DDBJ whole genome shotgun (WGS) entry which is preliminary data.</text>
</comment>